<evidence type="ECO:0000313" key="2">
    <source>
        <dbReference type="EMBL" id="GEM74479.1"/>
    </source>
</evidence>
<feature type="domain" description="N-acetyltransferase" evidence="1">
    <location>
        <begin position="15"/>
        <end position="152"/>
    </location>
</feature>
<name>A0A511QAZ6_9VIBR</name>
<proteinExistence type="predicted"/>
<dbReference type="PANTHER" id="PTHR43610:SF1">
    <property type="entry name" value="N-ACETYLTRANSFERASE DOMAIN-CONTAINING PROTEIN"/>
    <property type="match status" value="1"/>
</dbReference>
<dbReference type="Pfam" id="PF13302">
    <property type="entry name" value="Acetyltransf_3"/>
    <property type="match status" value="1"/>
</dbReference>
<dbReference type="OrthoDB" id="5295305at2"/>
<sequence>MWLQDIQLESEDFKLIPMQREHASKLISAASDGQLWDLWFTSVPNKDSIQSYIDIALEQKLYGTGLPFVVIDKRTECIVGSTRFCSADLKNKRVEIGYTWYSKQYQRSSCNTTCKKLMLEYAFEQLGAIAVELRTNWHNHPSRAAIARLGAKQDGVLRNHQKLDSGGYRDTVVFSIINSEWPAVKIALEYKLNKYKY</sequence>
<dbReference type="InterPro" id="IPR016181">
    <property type="entry name" value="Acyl_CoA_acyltransferase"/>
</dbReference>
<evidence type="ECO:0000313" key="3">
    <source>
        <dbReference type="Proteomes" id="UP000321922"/>
    </source>
</evidence>
<organism evidence="2 3">
    <name type="scientific">Vibrio sagamiensis NBRC 104589</name>
    <dbReference type="NCBI Taxonomy" id="1219064"/>
    <lineage>
        <taxon>Bacteria</taxon>
        <taxon>Pseudomonadati</taxon>
        <taxon>Pseudomonadota</taxon>
        <taxon>Gammaproteobacteria</taxon>
        <taxon>Vibrionales</taxon>
        <taxon>Vibrionaceae</taxon>
        <taxon>Vibrio</taxon>
    </lineage>
</organism>
<dbReference type="InterPro" id="IPR000182">
    <property type="entry name" value="GNAT_dom"/>
</dbReference>
<evidence type="ECO:0000259" key="1">
    <source>
        <dbReference type="Pfam" id="PF13302"/>
    </source>
</evidence>
<dbReference type="SUPFAM" id="SSF55729">
    <property type="entry name" value="Acyl-CoA N-acyltransferases (Nat)"/>
    <property type="match status" value="1"/>
</dbReference>
<dbReference type="AlphaFoldDB" id="A0A511QAZ6"/>
<dbReference type="EMBL" id="BJXJ01000004">
    <property type="protein sequence ID" value="GEM74479.1"/>
    <property type="molecule type" value="Genomic_DNA"/>
</dbReference>
<comment type="caution">
    <text evidence="2">The sequence shown here is derived from an EMBL/GenBank/DDBJ whole genome shotgun (WGS) entry which is preliminary data.</text>
</comment>
<dbReference type="Proteomes" id="UP000321922">
    <property type="component" value="Unassembled WGS sequence"/>
</dbReference>
<gene>
    <name evidence="2" type="primary">argA</name>
    <name evidence="2" type="ORF">VSA01S_05910</name>
</gene>
<dbReference type="Gene3D" id="3.40.630.30">
    <property type="match status" value="1"/>
</dbReference>
<keyword evidence="3" id="KW-1185">Reference proteome</keyword>
<reference evidence="2 3" key="1">
    <citation type="submission" date="2019-07" db="EMBL/GenBank/DDBJ databases">
        <title>Whole genome shotgun sequence of Vibrio sagamiensis NBRC 104589.</title>
        <authorList>
            <person name="Hosoyama A."/>
            <person name="Uohara A."/>
            <person name="Ohji S."/>
            <person name="Ichikawa N."/>
        </authorList>
    </citation>
    <scope>NUCLEOTIDE SEQUENCE [LARGE SCALE GENOMIC DNA]</scope>
    <source>
        <strain evidence="2 3">NBRC 104589</strain>
    </source>
</reference>
<dbReference type="PANTHER" id="PTHR43610">
    <property type="entry name" value="BLL6696 PROTEIN"/>
    <property type="match status" value="1"/>
</dbReference>
<dbReference type="GO" id="GO:0016747">
    <property type="term" value="F:acyltransferase activity, transferring groups other than amino-acyl groups"/>
    <property type="evidence" value="ECO:0007669"/>
    <property type="project" value="InterPro"/>
</dbReference>
<keyword evidence="2" id="KW-0808">Transferase</keyword>
<dbReference type="RefSeq" id="WP_039980326.1">
    <property type="nucleotide sequence ID" value="NZ_BAOJ01000031.1"/>
</dbReference>
<protein>
    <submittedName>
        <fullName evidence="2">N-acetyltransferase</fullName>
    </submittedName>
</protein>
<accession>A0A511QAZ6</accession>